<gene>
    <name evidence="3" type="ORF">HPB51_001610</name>
    <name evidence="4" type="ORF">HPB51_016288</name>
    <name evidence="2" type="ORF">HPB51_029135</name>
</gene>
<dbReference type="EMBL" id="JABSTU010000002">
    <property type="protein sequence ID" value="KAH8036576.1"/>
    <property type="molecule type" value="Genomic_DNA"/>
</dbReference>
<dbReference type="Proteomes" id="UP000821866">
    <property type="component" value="Chromosome 10"/>
</dbReference>
<proteinExistence type="predicted"/>
<accession>A0A9J6EU57</accession>
<dbReference type="EMBL" id="JABSTU010006361">
    <property type="protein sequence ID" value="KAH7934496.1"/>
    <property type="molecule type" value="Genomic_DNA"/>
</dbReference>
<evidence type="ECO:0000313" key="4">
    <source>
        <dbReference type="EMBL" id="KAH8037740.1"/>
    </source>
</evidence>
<dbReference type="EMBL" id="JABSTU010000002">
    <property type="protein sequence ID" value="KAH8037740.1"/>
    <property type="molecule type" value="Genomic_DNA"/>
</dbReference>
<reference evidence="4" key="1">
    <citation type="journal article" date="2020" name="Cell">
        <title>Large-Scale Comparative Analyses of Tick Genomes Elucidate Their Genetic Diversity and Vector Capacities.</title>
        <authorList>
            <consortium name="Tick Genome and Microbiome Consortium (TIGMIC)"/>
            <person name="Jia N."/>
            <person name="Wang J."/>
            <person name="Shi W."/>
            <person name="Du L."/>
            <person name="Sun Y."/>
            <person name="Zhan W."/>
            <person name="Jiang J.F."/>
            <person name="Wang Q."/>
            <person name="Zhang B."/>
            <person name="Ji P."/>
            <person name="Bell-Sakyi L."/>
            <person name="Cui X.M."/>
            <person name="Yuan T.T."/>
            <person name="Jiang B.G."/>
            <person name="Yang W.F."/>
            <person name="Lam T.T."/>
            <person name="Chang Q.C."/>
            <person name="Ding S.J."/>
            <person name="Wang X.J."/>
            <person name="Zhu J.G."/>
            <person name="Ruan X.D."/>
            <person name="Zhao L."/>
            <person name="Wei J.T."/>
            <person name="Ye R.Z."/>
            <person name="Que T.C."/>
            <person name="Du C.H."/>
            <person name="Zhou Y.H."/>
            <person name="Cheng J.X."/>
            <person name="Dai P.F."/>
            <person name="Guo W.B."/>
            <person name="Han X.H."/>
            <person name="Huang E.J."/>
            <person name="Li L.F."/>
            <person name="Wei W."/>
            <person name="Gao Y.C."/>
            <person name="Liu J.Z."/>
            <person name="Shao H.Z."/>
            <person name="Wang X."/>
            <person name="Wang C.C."/>
            <person name="Yang T.C."/>
            <person name="Huo Q.B."/>
            <person name="Li W."/>
            <person name="Chen H.Y."/>
            <person name="Chen S.E."/>
            <person name="Zhou L.G."/>
            <person name="Ni X.B."/>
            <person name="Tian J.H."/>
            <person name="Sheng Y."/>
            <person name="Liu T."/>
            <person name="Pan Y.S."/>
            <person name="Xia L.Y."/>
            <person name="Li J."/>
            <person name="Zhao F."/>
            <person name="Cao W.C."/>
        </authorList>
    </citation>
    <scope>NUCLEOTIDE SEQUENCE</scope>
    <source>
        <strain evidence="4">Rmic-2018</strain>
    </source>
</reference>
<evidence type="ECO:0000313" key="2">
    <source>
        <dbReference type="EMBL" id="KAH7934496.1"/>
    </source>
</evidence>
<reference evidence="4" key="2">
    <citation type="submission" date="2021-09" db="EMBL/GenBank/DDBJ databases">
        <authorList>
            <person name="Jia N."/>
            <person name="Wang J."/>
            <person name="Shi W."/>
            <person name="Du L."/>
            <person name="Sun Y."/>
            <person name="Zhan W."/>
            <person name="Jiang J."/>
            <person name="Wang Q."/>
            <person name="Zhang B."/>
            <person name="Ji P."/>
            <person name="Sakyi L.B."/>
            <person name="Cui X."/>
            <person name="Yuan T."/>
            <person name="Jiang B."/>
            <person name="Yang W."/>
            <person name="Lam T.T.-Y."/>
            <person name="Chang Q."/>
            <person name="Ding S."/>
            <person name="Wang X."/>
            <person name="Zhu J."/>
            <person name="Ruan X."/>
            <person name="Zhao L."/>
            <person name="Wei J."/>
            <person name="Que T."/>
            <person name="Du C."/>
            <person name="Cheng J."/>
            <person name="Dai P."/>
            <person name="Han X."/>
            <person name="Huang E."/>
            <person name="Gao Y."/>
            <person name="Liu J."/>
            <person name="Shao H."/>
            <person name="Ye R."/>
            <person name="Li L."/>
            <person name="Wei W."/>
            <person name="Wang X."/>
            <person name="Wang C."/>
            <person name="Huo Q."/>
            <person name="Li W."/>
            <person name="Guo W."/>
            <person name="Chen H."/>
            <person name="Chen S."/>
            <person name="Zhou L."/>
            <person name="Zhou L."/>
            <person name="Ni X."/>
            <person name="Tian J."/>
            <person name="Zhou Y."/>
            <person name="Sheng Y."/>
            <person name="Liu T."/>
            <person name="Pan Y."/>
            <person name="Xia L."/>
            <person name="Li J."/>
            <person name="Zhao F."/>
            <person name="Cao W."/>
        </authorList>
    </citation>
    <scope>NUCLEOTIDE SEQUENCE</scope>
    <source>
        <strain evidence="4">Rmic-2018</strain>
        <tissue evidence="4">Larvae</tissue>
    </source>
</reference>
<name>A0A9J6EU57_RHIMP</name>
<evidence type="ECO:0000313" key="3">
    <source>
        <dbReference type="EMBL" id="KAH8036576.1"/>
    </source>
</evidence>
<dbReference type="AlphaFoldDB" id="A0A9J6EU57"/>
<organism evidence="4 5">
    <name type="scientific">Rhipicephalus microplus</name>
    <name type="common">Cattle tick</name>
    <name type="synonym">Boophilus microplus</name>
    <dbReference type="NCBI Taxonomy" id="6941"/>
    <lineage>
        <taxon>Eukaryota</taxon>
        <taxon>Metazoa</taxon>
        <taxon>Ecdysozoa</taxon>
        <taxon>Arthropoda</taxon>
        <taxon>Chelicerata</taxon>
        <taxon>Arachnida</taxon>
        <taxon>Acari</taxon>
        <taxon>Parasitiformes</taxon>
        <taxon>Ixodida</taxon>
        <taxon>Ixodoidea</taxon>
        <taxon>Ixodidae</taxon>
        <taxon>Rhipicephalinae</taxon>
        <taxon>Rhipicephalus</taxon>
        <taxon>Boophilus</taxon>
    </lineage>
</organism>
<protein>
    <submittedName>
        <fullName evidence="4">Uncharacterized protein</fullName>
    </submittedName>
</protein>
<evidence type="ECO:0000256" key="1">
    <source>
        <dbReference type="SAM" id="MobiDB-lite"/>
    </source>
</evidence>
<keyword evidence="5" id="KW-1185">Reference proteome</keyword>
<sequence>MPIRLPTLANRWSQARRTCAALPTSTEVGAKDHFRRRSRVRAYSRRKNEASKGLAASAFNCRDVQVPRSSVLPLSASRCGTFPKRADPLIATSATWPCRLSLGSKQNAWQRRRSPNRDLAPCFVWRIQKPAGAAATITVGTHTPRRAGRSSERAVPPSSTAHLGRRIAVP</sequence>
<comment type="caution">
    <text evidence="4">The sequence shown here is derived from an EMBL/GenBank/DDBJ whole genome shotgun (WGS) entry which is preliminary data.</text>
</comment>
<evidence type="ECO:0000313" key="5">
    <source>
        <dbReference type="Proteomes" id="UP000821866"/>
    </source>
</evidence>
<feature type="region of interest" description="Disordered" evidence="1">
    <location>
        <begin position="141"/>
        <end position="170"/>
    </location>
</feature>